<dbReference type="SUPFAM" id="SSF55729">
    <property type="entry name" value="Acyl-CoA N-acyltransferases (Nat)"/>
    <property type="match status" value="1"/>
</dbReference>
<keyword evidence="2" id="KW-0808">Transferase</keyword>
<dbReference type="InterPro" id="IPR000182">
    <property type="entry name" value="GNAT_dom"/>
</dbReference>
<keyword evidence="3" id="KW-1185">Reference proteome</keyword>
<dbReference type="Proteomes" id="UP000094412">
    <property type="component" value="Unassembled WGS sequence"/>
</dbReference>
<sequence>MAAATTIRRAEKRDAAELAILVDVSSHGFASWFWYGAVLDGSKETAFEQGRSFMRSDTEQAAWKDASLAVIGEEVAGVVIGHPIEPSIVDAEAPHPVIEPILALQKTLVGHWFLDSLGVYGHHRGRGLGKRLLDHEIARGGGRPMSLITESHNETALGLYGSRGFVEVARKRAVPLLDNSKEHGWVLLTRGAA</sequence>
<accession>A0A1C2DSM9</accession>
<dbReference type="InterPro" id="IPR016181">
    <property type="entry name" value="Acyl_CoA_acyltransferase"/>
</dbReference>
<reference evidence="2 3" key="1">
    <citation type="submission" date="2016-08" db="EMBL/GenBank/DDBJ databases">
        <title>Whole genome sequence of Mesorhizobium sp. strain UASWS1009 isolated from industrial sewage.</title>
        <authorList>
            <person name="Crovadore J."/>
            <person name="Calmin G."/>
            <person name="Chablais R."/>
            <person name="Cochard B."/>
            <person name="Lefort F."/>
        </authorList>
    </citation>
    <scope>NUCLEOTIDE SEQUENCE [LARGE SCALE GENOMIC DNA]</scope>
    <source>
        <strain evidence="2 3">UASWS1009</strain>
    </source>
</reference>
<evidence type="ECO:0000259" key="1">
    <source>
        <dbReference type="PROSITE" id="PS51186"/>
    </source>
</evidence>
<dbReference type="STRING" id="1566387.QV13_13780"/>
<gene>
    <name evidence="2" type="ORF">QV13_13780</name>
</gene>
<name>A0A1C2DSM9_9HYPH</name>
<comment type="caution">
    <text evidence="2">The sequence shown here is derived from an EMBL/GenBank/DDBJ whole genome shotgun (WGS) entry which is preliminary data.</text>
</comment>
<dbReference type="AlphaFoldDB" id="A0A1C2DSM9"/>
<dbReference type="Gene3D" id="3.40.630.30">
    <property type="match status" value="1"/>
</dbReference>
<dbReference type="EMBL" id="MDEO01000032">
    <property type="protein sequence ID" value="OCX17787.1"/>
    <property type="molecule type" value="Genomic_DNA"/>
</dbReference>
<dbReference type="GO" id="GO:0016747">
    <property type="term" value="F:acyltransferase activity, transferring groups other than amino-acyl groups"/>
    <property type="evidence" value="ECO:0007669"/>
    <property type="project" value="InterPro"/>
</dbReference>
<dbReference type="OrthoDB" id="9788924at2"/>
<dbReference type="CDD" id="cd04301">
    <property type="entry name" value="NAT_SF"/>
    <property type="match status" value="1"/>
</dbReference>
<dbReference type="Pfam" id="PF00583">
    <property type="entry name" value="Acetyltransf_1"/>
    <property type="match status" value="1"/>
</dbReference>
<feature type="domain" description="N-acetyltransferase" evidence="1">
    <location>
        <begin position="5"/>
        <end position="191"/>
    </location>
</feature>
<evidence type="ECO:0000313" key="3">
    <source>
        <dbReference type="Proteomes" id="UP000094412"/>
    </source>
</evidence>
<dbReference type="PROSITE" id="PS51186">
    <property type="entry name" value="GNAT"/>
    <property type="match status" value="1"/>
</dbReference>
<protein>
    <submittedName>
        <fullName evidence="2">GNAT family N-acetyltransferase</fullName>
    </submittedName>
</protein>
<evidence type="ECO:0000313" key="2">
    <source>
        <dbReference type="EMBL" id="OCX17787.1"/>
    </source>
</evidence>
<organism evidence="2 3">
    <name type="scientific">Mesorhizobium hungaricum</name>
    <dbReference type="NCBI Taxonomy" id="1566387"/>
    <lineage>
        <taxon>Bacteria</taxon>
        <taxon>Pseudomonadati</taxon>
        <taxon>Pseudomonadota</taxon>
        <taxon>Alphaproteobacteria</taxon>
        <taxon>Hyphomicrobiales</taxon>
        <taxon>Phyllobacteriaceae</taxon>
        <taxon>Mesorhizobium</taxon>
    </lineage>
</organism>
<dbReference type="RefSeq" id="WP_024924059.1">
    <property type="nucleotide sequence ID" value="NZ_MDEO01000032.1"/>
</dbReference>
<proteinExistence type="predicted"/>